<dbReference type="GO" id="GO:0015074">
    <property type="term" value="P:DNA integration"/>
    <property type="evidence" value="ECO:0007669"/>
    <property type="project" value="InterPro"/>
</dbReference>
<evidence type="ECO:0000259" key="2">
    <source>
        <dbReference type="PROSITE" id="PS51898"/>
    </source>
</evidence>
<dbReference type="PATRIC" id="fig|82380.11.peg.2589"/>
<keyword evidence="1" id="KW-0233">DNA recombination</keyword>
<dbReference type="RefSeq" id="WP_052679109.1">
    <property type="nucleotide sequence ID" value="NZ_JYIW01000026.1"/>
</dbReference>
<organism evidence="3 4">
    <name type="scientific">Microbacterium oxydans</name>
    <dbReference type="NCBI Taxonomy" id="82380"/>
    <lineage>
        <taxon>Bacteria</taxon>
        <taxon>Bacillati</taxon>
        <taxon>Actinomycetota</taxon>
        <taxon>Actinomycetes</taxon>
        <taxon>Micrococcales</taxon>
        <taxon>Microbacteriaceae</taxon>
        <taxon>Microbacterium</taxon>
    </lineage>
</organism>
<dbReference type="InterPro" id="IPR013762">
    <property type="entry name" value="Integrase-like_cat_sf"/>
</dbReference>
<evidence type="ECO:0000313" key="4">
    <source>
        <dbReference type="Proteomes" id="UP000033640"/>
    </source>
</evidence>
<dbReference type="SUPFAM" id="SSF56349">
    <property type="entry name" value="DNA breaking-rejoining enzymes"/>
    <property type="match status" value="1"/>
</dbReference>
<dbReference type="PROSITE" id="PS51898">
    <property type="entry name" value="TYR_RECOMBINASE"/>
    <property type="match status" value="1"/>
</dbReference>
<protein>
    <submittedName>
        <fullName evidence="3">Tyrosine recombinase XerC</fullName>
    </submittedName>
</protein>
<gene>
    <name evidence="3" type="primary">xerC_1</name>
    <name evidence="3" type="ORF">RS83_02551</name>
</gene>
<dbReference type="GO" id="GO:0003677">
    <property type="term" value="F:DNA binding"/>
    <property type="evidence" value="ECO:0007669"/>
    <property type="project" value="InterPro"/>
</dbReference>
<sequence>MTHTSKGYVLGTPKTARAVRDVPILDDGLFRDLGVYLRQHPHRDNLEAGLWPGKVPGHNKLSFERAFDPKGFYRYTFKPAATRAGLDGLHFHELRHTFATLALESRALDMHELSRAMGHASYAITDKVYAHVRPRDFSAHRAAFSAHISAASAPVAPVVAIGG</sequence>
<dbReference type="GO" id="GO:0006310">
    <property type="term" value="P:DNA recombination"/>
    <property type="evidence" value="ECO:0007669"/>
    <property type="project" value="UniProtKB-KW"/>
</dbReference>
<reference evidence="3 4" key="1">
    <citation type="submission" date="2015-02" db="EMBL/GenBank/DDBJ databases">
        <title>Draft genome sequences of ten Microbacterium spp. with emphasis on heavy metal contaminated environments.</title>
        <authorList>
            <person name="Corretto E."/>
        </authorList>
    </citation>
    <scope>NUCLEOTIDE SEQUENCE [LARGE SCALE GENOMIC DNA]</scope>
    <source>
        <strain evidence="3 4">BEL4b</strain>
    </source>
</reference>
<comment type="caution">
    <text evidence="3">The sequence shown here is derived from an EMBL/GenBank/DDBJ whole genome shotgun (WGS) entry which is preliminary data.</text>
</comment>
<dbReference type="Gene3D" id="1.10.443.10">
    <property type="entry name" value="Intergrase catalytic core"/>
    <property type="match status" value="1"/>
</dbReference>
<dbReference type="OrthoDB" id="1822491at2"/>
<dbReference type="AlphaFoldDB" id="A0A0F0L2Y4"/>
<dbReference type="Pfam" id="PF00589">
    <property type="entry name" value="Phage_integrase"/>
    <property type="match status" value="1"/>
</dbReference>
<dbReference type="InterPro" id="IPR011010">
    <property type="entry name" value="DNA_brk_join_enz"/>
</dbReference>
<evidence type="ECO:0000256" key="1">
    <source>
        <dbReference type="ARBA" id="ARBA00023172"/>
    </source>
</evidence>
<proteinExistence type="predicted"/>
<dbReference type="InterPro" id="IPR002104">
    <property type="entry name" value="Integrase_catalytic"/>
</dbReference>
<dbReference type="EMBL" id="JYIW01000026">
    <property type="protein sequence ID" value="KJL27503.1"/>
    <property type="molecule type" value="Genomic_DNA"/>
</dbReference>
<accession>A0A0F0L2Y4</accession>
<name>A0A0F0L2Y4_9MICO</name>
<evidence type="ECO:0000313" key="3">
    <source>
        <dbReference type="EMBL" id="KJL27503.1"/>
    </source>
</evidence>
<feature type="domain" description="Tyr recombinase" evidence="2">
    <location>
        <begin position="1"/>
        <end position="142"/>
    </location>
</feature>
<dbReference type="Proteomes" id="UP000033640">
    <property type="component" value="Unassembled WGS sequence"/>
</dbReference>